<proteinExistence type="predicted"/>
<evidence type="ECO:0000313" key="1">
    <source>
        <dbReference type="EMBL" id="SNX70509.1"/>
    </source>
</evidence>
<sequence>MNPLFTEETTEKAELKYCTDCGSIIEDFQIPYLNQCEKCLRNIEHE</sequence>
<dbReference type="OrthoDB" id="1122256at2"/>
<reference evidence="1 2" key="1">
    <citation type="submission" date="2017-08" db="EMBL/GenBank/DDBJ databases">
        <authorList>
            <person name="de Groot N.N."/>
        </authorList>
    </citation>
    <scope>NUCLEOTIDE SEQUENCE [LARGE SCALE GENOMIC DNA]</scope>
    <source>
        <strain evidence="1 2">JC228</strain>
    </source>
</reference>
<accession>A0A285CSE5</accession>
<gene>
    <name evidence="1" type="ORF">SAMN05877753_104154</name>
</gene>
<dbReference type="Pfam" id="PF14149">
    <property type="entry name" value="YhfH"/>
    <property type="match status" value="1"/>
</dbReference>
<dbReference type="EMBL" id="OAOP01000004">
    <property type="protein sequence ID" value="SNX70509.1"/>
    <property type="molecule type" value="Genomic_DNA"/>
</dbReference>
<dbReference type="InterPro" id="IPR025432">
    <property type="entry name" value="YhfH-like"/>
</dbReference>
<dbReference type="AlphaFoldDB" id="A0A285CSE5"/>
<organism evidence="1 2">
    <name type="scientific">Bacillus oleivorans</name>
    <dbReference type="NCBI Taxonomy" id="1448271"/>
    <lineage>
        <taxon>Bacteria</taxon>
        <taxon>Bacillati</taxon>
        <taxon>Bacillota</taxon>
        <taxon>Bacilli</taxon>
        <taxon>Bacillales</taxon>
        <taxon>Bacillaceae</taxon>
        <taxon>Bacillus</taxon>
    </lineage>
</organism>
<name>A0A285CSE5_9BACI</name>
<keyword evidence="2" id="KW-1185">Reference proteome</keyword>
<evidence type="ECO:0000313" key="2">
    <source>
        <dbReference type="Proteomes" id="UP000219546"/>
    </source>
</evidence>
<dbReference type="RefSeq" id="WP_142305204.1">
    <property type="nucleotide sequence ID" value="NZ_JBEPMQ010000010.1"/>
</dbReference>
<dbReference type="Proteomes" id="UP000219546">
    <property type="component" value="Unassembled WGS sequence"/>
</dbReference>
<protein>
    <submittedName>
        <fullName evidence="1">YhfH-like protein</fullName>
    </submittedName>
</protein>